<protein>
    <submittedName>
        <fullName evidence="1">Uncharacterized protein</fullName>
    </submittedName>
</protein>
<dbReference type="RefSeq" id="WP_343757013.1">
    <property type="nucleotide sequence ID" value="NZ_BAAADB010000008.1"/>
</dbReference>
<proteinExistence type="predicted"/>
<evidence type="ECO:0000313" key="1">
    <source>
        <dbReference type="EMBL" id="GAA0505227.1"/>
    </source>
</evidence>
<reference evidence="1 2" key="1">
    <citation type="journal article" date="2019" name="Int. J. Syst. Evol. Microbiol.">
        <title>The Global Catalogue of Microorganisms (GCM) 10K type strain sequencing project: providing services to taxonomists for standard genome sequencing and annotation.</title>
        <authorList>
            <consortium name="The Broad Institute Genomics Platform"/>
            <consortium name="The Broad Institute Genome Sequencing Center for Infectious Disease"/>
            <person name="Wu L."/>
            <person name="Ma J."/>
        </authorList>
    </citation>
    <scope>NUCLEOTIDE SEQUENCE [LARGE SCALE GENOMIC DNA]</scope>
    <source>
        <strain evidence="1 2">JCM 14368</strain>
    </source>
</reference>
<comment type="caution">
    <text evidence="1">The sequence shown here is derived from an EMBL/GenBank/DDBJ whole genome shotgun (WGS) entry which is preliminary data.</text>
</comment>
<sequence length="102" mass="11358">MDVPDALLLLPAGADVPRLTALIHPPFTLRAMPTDPQALGEMVRRIGTREEQTRSYTHLFALHGPSAPPETYRDAFFTLTDQIEQHSPHAILCTLSGERTLR</sequence>
<dbReference type="Proteomes" id="UP001500191">
    <property type="component" value="Unassembled WGS sequence"/>
</dbReference>
<evidence type="ECO:0000313" key="2">
    <source>
        <dbReference type="Proteomes" id="UP001500191"/>
    </source>
</evidence>
<accession>A0ABN1BUE3</accession>
<gene>
    <name evidence="1" type="ORF">GCM10008937_11340</name>
</gene>
<dbReference type="EMBL" id="BAAADB010000008">
    <property type="protein sequence ID" value="GAA0505227.1"/>
    <property type="molecule type" value="Genomic_DNA"/>
</dbReference>
<name>A0ABN1BUE3_9DEIO</name>
<organism evidence="1 2">
    <name type="scientific">Deinococcus depolymerans</name>
    <dbReference type="NCBI Taxonomy" id="392408"/>
    <lineage>
        <taxon>Bacteria</taxon>
        <taxon>Thermotogati</taxon>
        <taxon>Deinococcota</taxon>
        <taxon>Deinococci</taxon>
        <taxon>Deinococcales</taxon>
        <taxon>Deinococcaceae</taxon>
        <taxon>Deinococcus</taxon>
    </lineage>
</organism>
<keyword evidence="2" id="KW-1185">Reference proteome</keyword>